<evidence type="ECO:0000313" key="3">
    <source>
        <dbReference type="EMBL" id="PMS18114.1"/>
    </source>
</evidence>
<dbReference type="OrthoDB" id="1494661at2"/>
<dbReference type="Gene3D" id="3.40.50.10610">
    <property type="entry name" value="ABC-type transport auxiliary lipoprotein component"/>
    <property type="match status" value="1"/>
</dbReference>
<evidence type="ECO:0000256" key="1">
    <source>
        <dbReference type="SAM" id="SignalP"/>
    </source>
</evidence>
<dbReference type="RefSeq" id="WP_102646770.1">
    <property type="nucleotide sequence ID" value="NZ_PNYA01000016.1"/>
</dbReference>
<feature type="domain" description="ABC-type transport auxiliary lipoprotein component" evidence="2">
    <location>
        <begin position="36"/>
        <end position="201"/>
    </location>
</feature>
<accession>A0A2N7VLS5</accession>
<feature type="chain" id="PRO_5014918541" description="ABC-type transport auxiliary lipoprotein component domain-containing protein" evidence="1">
    <location>
        <begin position="26"/>
        <end position="257"/>
    </location>
</feature>
<proteinExistence type="predicted"/>
<comment type="caution">
    <text evidence="3">The sequence shown here is derived from an EMBL/GenBank/DDBJ whole genome shotgun (WGS) entry which is preliminary data.</text>
</comment>
<protein>
    <recommendedName>
        <fullName evidence="2">ABC-type transport auxiliary lipoprotein component domain-containing protein</fullName>
    </recommendedName>
</protein>
<feature type="signal peptide" evidence="1">
    <location>
        <begin position="1"/>
        <end position="25"/>
    </location>
</feature>
<organism evidence="3 4">
    <name type="scientific">Trinickia dabaoshanensis</name>
    <dbReference type="NCBI Taxonomy" id="564714"/>
    <lineage>
        <taxon>Bacteria</taxon>
        <taxon>Pseudomonadati</taxon>
        <taxon>Pseudomonadota</taxon>
        <taxon>Betaproteobacteria</taxon>
        <taxon>Burkholderiales</taxon>
        <taxon>Burkholderiaceae</taxon>
        <taxon>Trinickia</taxon>
    </lineage>
</organism>
<sequence length="257" mass="26750">MRSGVLQRRGAVIRILATASAFALSACVSSPPSRFYTLTPSAPAAAATGISGISSVSSPAAVIDIESVGVPAQVARNQLVVRAGETRVEVLEDERWASPLSDEIRSALSIAATQQLGGLNTRLSEDKGAASIYRVTVDVQRFESWPGSRVVVDAIWTVRSPGEAGARLTCRSTVVEPVAAGYEALVDGHRRALTTIARQLAATVRTLASPAAESTMVPSRHSSISLPTVQCPAPATHVEQHAMAASASSAARMGLAR</sequence>
<name>A0A2N7VLS5_9BURK</name>
<dbReference type="Pfam" id="PF03886">
    <property type="entry name" value="ABC_trans_aux"/>
    <property type="match status" value="1"/>
</dbReference>
<dbReference type="Proteomes" id="UP000235616">
    <property type="component" value="Unassembled WGS sequence"/>
</dbReference>
<keyword evidence="4" id="KW-1185">Reference proteome</keyword>
<gene>
    <name evidence="3" type="ORF">C0Z18_17920</name>
</gene>
<dbReference type="AlphaFoldDB" id="A0A2N7VLS5"/>
<keyword evidence="1" id="KW-0732">Signal</keyword>
<reference evidence="3 4" key="1">
    <citation type="submission" date="2018-01" db="EMBL/GenBank/DDBJ databases">
        <title>Whole genome analyses suggest that Burkholderia sensu lato contains two further novel genera in the rhizoxinica-symbiotica group Mycetohabitans gen. nov., and Trinickia gen. nov.: implications for the evolution of diazotrophy and nodulation in the Burkholderiaceae.</title>
        <authorList>
            <person name="Estrada-de los Santos P."/>
            <person name="Palmer M."/>
            <person name="Chavez-Ramirez B."/>
            <person name="Beukes C."/>
            <person name="Steenkamp E.T."/>
            <person name="Hirsch A.M."/>
            <person name="Manyaka P."/>
            <person name="Maluk M."/>
            <person name="Lafos M."/>
            <person name="Crook M."/>
            <person name="Gross E."/>
            <person name="Simon M.F."/>
            <person name="Bueno dos Reis Junior F."/>
            <person name="Poole P.S."/>
            <person name="Venter S.N."/>
            <person name="James E.K."/>
        </authorList>
    </citation>
    <scope>NUCLEOTIDE SEQUENCE [LARGE SCALE GENOMIC DNA]</scope>
    <source>
        <strain evidence="3 4">GIMN1.004</strain>
    </source>
</reference>
<dbReference type="EMBL" id="PNYA01000016">
    <property type="protein sequence ID" value="PMS18114.1"/>
    <property type="molecule type" value="Genomic_DNA"/>
</dbReference>
<dbReference type="PROSITE" id="PS51257">
    <property type="entry name" value="PROKAR_LIPOPROTEIN"/>
    <property type="match status" value="1"/>
</dbReference>
<evidence type="ECO:0000313" key="4">
    <source>
        <dbReference type="Proteomes" id="UP000235616"/>
    </source>
</evidence>
<dbReference type="SUPFAM" id="SSF159594">
    <property type="entry name" value="XCC0632-like"/>
    <property type="match status" value="1"/>
</dbReference>
<evidence type="ECO:0000259" key="2">
    <source>
        <dbReference type="Pfam" id="PF03886"/>
    </source>
</evidence>
<dbReference type="InterPro" id="IPR005586">
    <property type="entry name" value="ABC_trans_aux"/>
</dbReference>